<protein>
    <submittedName>
        <fullName evidence="2">UDENN FLCN/SMCR8-type domain-containing protein</fullName>
    </submittedName>
</protein>
<sequence>MGINAIIHYSTMLDVTARALQRSFAIAFISGQDISFEIAEKFKECVSVVINPLLSCNMAMFTHLSGQMVNLAQAIESHDFHQYYALTANEPTPELSKCVQELASQIKRVSPRLKSAFSVLSCHGNASCSCGNSSDDLKNFFPLVGKASATDLMPLFYLCPCGSSNFHERFQQMFEKLTMESTSSGVVFACNTAIVNPTATSTISSYPIQPKFAYDNTLTSFSKVLCNIIFCILCGDPVIVAASKDRFPTLEDVLDKLLLLRPSKRKEQRVIFESFEEFKKSSTKQQFCAIIMSRNESLTWICDKTEESLVQVDLNNQKVKCQNYKGNLLKNLTRLHFPTDGVLLSYIAYVFTNINRLTVLANNSSFDSVVKEFKISDDDQIILQTFLTEMNFEKYGHLLKPNNKTNRKCHLINL</sequence>
<dbReference type="WBParaSite" id="JU765_v2.g10065.t1">
    <property type="protein sequence ID" value="JU765_v2.g10065.t1"/>
    <property type="gene ID" value="JU765_v2.g10065"/>
</dbReference>
<proteinExistence type="predicted"/>
<evidence type="ECO:0000313" key="2">
    <source>
        <dbReference type="WBParaSite" id="JU765_v2.g10065.t1"/>
    </source>
</evidence>
<accession>A0AC34PUI2</accession>
<organism evidence="1 2">
    <name type="scientific">Panagrolaimus sp. JU765</name>
    <dbReference type="NCBI Taxonomy" id="591449"/>
    <lineage>
        <taxon>Eukaryota</taxon>
        <taxon>Metazoa</taxon>
        <taxon>Ecdysozoa</taxon>
        <taxon>Nematoda</taxon>
        <taxon>Chromadorea</taxon>
        <taxon>Rhabditida</taxon>
        <taxon>Tylenchina</taxon>
        <taxon>Panagrolaimomorpha</taxon>
        <taxon>Panagrolaimoidea</taxon>
        <taxon>Panagrolaimidae</taxon>
        <taxon>Panagrolaimus</taxon>
    </lineage>
</organism>
<evidence type="ECO:0000313" key="1">
    <source>
        <dbReference type="Proteomes" id="UP000887576"/>
    </source>
</evidence>
<name>A0AC34PUI2_9BILA</name>
<dbReference type="Proteomes" id="UP000887576">
    <property type="component" value="Unplaced"/>
</dbReference>
<reference evidence="2" key="1">
    <citation type="submission" date="2022-11" db="UniProtKB">
        <authorList>
            <consortium name="WormBaseParasite"/>
        </authorList>
    </citation>
    <scope>IDENTIFICATION</scope>
</reference>